<dbReference type="InterPro" id="IPR036259">
    <property type="entry name" value="MFS_trans_sf"/>
</dbReference>
<evidence type="ECO:0000256" key="8">
    <source>
        <dbReference type="SAM" id="Phobius"/>
    </source>
</evidence>
<keyword evidence="5 8" id="KW-0812">Transmembrane</keyword>
<evidence type="ECO:0000256" key="5">
    <source>
        <dbReference type="ARBA" id="ARBA00022692"/>
    </source>
</evidence>
<dbReference type="GO" id="GO:0030395">
    <property type="term" value="F:lactose binding"/>
    <property type="evidence" value="ECO:0007669"/>
    <property type="project" value="TreeGrafter"/>
</dbReference>
<comment type="subcellular location">
    <subcellularLocation>
        <location evidence="1">Cell inner membrane</location>
        <topology evidence="1">Multi-pass membrane protein</topology>
    </subcellularLocation>
</comment>
<feature type="transmembrane region" description="Helical" evidence="8">
    <location>
        <begin position="77"/>
        <end position="98"/>
    </location>
</feature>
<dbReference type="InterPro" id="IPR026032">
    <property type="entry name" value="HcaT-like"/>
</dbReference>
<dbReference type="InterPro" id="IPR024989">
    <property type="entry name" value="MFS_assoc_dom"/>
</dbReference>
<proteinExistence type="predicted"/>
<keyword evidence="6 8" id="KW-1133">Transmembrane helix</keyword>
<name>A0A4Y9ELW2_9SPHN</name>
<feature type="transmembrane region" description="Helical" evidence="8">
    <location>
        <begin position="197"/>
        <end position="219"/>
    </location>
</feature>
<evidence type="ECO:0000256" key="4">
    <source>
        <dbReference type="ARBA" id="ARBA00022519"/>
    </source>
</evidence>
<feature type="transmembrane region" description="Helical" evidence="8">
    <location>
        <begin position="309"/>
        <end position="326"/>
    </location>
</feature>
<dbReference type="PIRSF" id="PIRSF004925">
    <property type="entry name" value="HcaT"/>
    <property type="match status" value="1"/>
</dbReference>
<reference evidence="10 11" key="1">
    <citation type="submission" date="2019-02" db="EMBL/GenBank/DDBJ databases">
        <title>Polymorphobacter sp. isolated from the lake at the Tibet of China.</title>
        <authorList>
            <person name="Li A."/>
        </authorList>
    </citation>
    <scope>NUCLEOTIDE SEQUENCE [LARGE SCALE GENOMIC DNA]</scope>
    <source>
        <strain evidence="10 11">DJ1R-1</strain>
    </source>
</reference>
<keyword evidence="11" id="KW-1185">Reference proteome</keyword>
<keyword evidence="7 8" id="KW-0472">Membrane</keyword>
<dbReference type="AlphaFoldDB" id="A0A4Y9ELW2"/>
<dbReference type="GO" id="GO:0005886">
    <property type="term" value="C:plasma membrane"/>
    <property type="evidence" value="ECO:0007669"/>
    <property type="project" value="UniProtKB-SubCell"/>
</dbReference>
<evidence type="ECO:0000313" key="10">
    <source>
        <dbReference type="EMBL" id="TFU03066.1"/>
    </source>
</evidence>
<evidence type="ECO:0000256" key="3">
    <source>
        <dbReference type="ARBA" id="ARBA00022475"/>
    </source>
</evidence>
<feature type="transmembrane region" description="Helical" evidence="8">
    <location>
        <begin position="400"/>
        <end position="422"/>
    </location>
</feature>
<keyword evidence="2" id="KW-0813">Transport</keyword>
<evidence type="ECO:0000256" key="6">
    <source>
        <dbReference type="ARBA" id="ARBA00022989"/>
    </source>
</evidence>
<gene>
    <name evidence="10" type="ORF">EUV02_07655</name>
</gene>
<dbReference type="Gene3D" id="1.20.1250.20">
    <property type="entry name" value="MFS general substrate transporter like domains"/>
    <property type="match status" value="2"/>
</dbReference>
<evidence type="ECO:0000313" key="11">
    <source>
        <dbReference type="Proteomes" id="UP000297737"/>
    </source>
</evidence>
<dbReference type="EMBL" id="SIHO01000002">
    <property type="protein sequence ID" value="TFU03066.1"/>
    <property type="molecule type" value="Genomic_DNA"/>
</dbReference>
<feature type="transmembrane region" description="Helical" evidence="8">
    <location>
        <begin position="134"/>
        <end position="158"/>
    </location>
</feature>
<evidence type="ECO:0000256" key="1">
    <source>
        <dbReference type="ARBA" id="ARBA00004429"/>
    </source>
</evidence>
<keyword evidence="3" id="KW-1003">Cell membrane</keyword>
<dbReference type="OrthoDB" id="9150135at2"/>
<dbReference type="SUPFAM" id="SSF103473">
    <property type="entry name" value="MFS general substrate transporter"/>
    <property type="match status" value="1"/>
</dbReference>
<feature type="transmembrane region" description="Helical" evidence="8">
    <location>
        <begin position="271"/>
        <end position="297"/>
    </location>
</feature>
<sequence length="431" mass="45466">MSLSRLHIGGSACNATDDIADATRHGSGVIRGAKSIPPTTGDAALRVTLVACLFYAAFGAFLQWFPVWLIDARGFTGGQLGLAIAWAGIGRIFVGPLTSAWAEGRRDRRAPLLLLAALTMAGLLALGMGPAFGISFALAFGLEISFWGIIAFLEAALLRLTNATTRPRYGVARGLASLAFVAGNIGVGILIDHFGNWAVWVWLALTIWGLIAATTALPAEPVRRAVGVNYSARLSSGLAMLRVPDFALLIFGCGLIQAAHQYYYIFGTKLWIAATGMSSAMAGWLFALGVIAEAGLLMGFATWLERYRPATLMIAGGIGALLRWTLMAQDPGIPLLALLQLLHAASFALTFLGAMRGIQSMWGHQRTPTAQMMFMALATAPAQALASYASGLLYEAGWGARGYLAMAGFAGAGLVLVTVLWWRGRASGGQA</sequence>
<dbReference type="Pfam" id="PF12832">
    <property type="entry name" value="MFS_1_like"/>
    <property type="match status" value="1"/>
</dbReference>
<dbReference type="Proteomes" id="UP000297737">
    <property type="component" value="Unassembled WGS sequence"/>
</dbReference>
<accession>A0A4Y9ELW2</accession>
<dbReference type="PANTHER" id="PTHR23522">
    <property type="entry name" value="BLL5896 PROTEIN"/>
    <property type="match status" value="1"/>
</dbReference>
<dbReference type="NCBIfam" id="NF037955">
    <property type="entry name" value="mfs"/>
    <property type="match status" value="1"/>
</dbReference>
<feature type="transmembrane region" description="Helical" evidence="8">
    <location>
        <begin position="43"/>
        <end position="65"/>
    </location>
</feature>
<evidence type="ECO:0000256" key="2">
    <source>
        <dbReference type="ARBA" id="ARBA00022448"/>
    </source>
</evidence>
<dbReference type="GO" id="GO:0015528">
    <property type="term" value="F:lactose:proton symporter activity"/>
    <property type="evidence" value="ECO:0007669"/>
    <property type="project" value="TreeGrafter"/>
</dbReference>
<dbReference type="PANTHER" id="PTHR23522:SF10">
    <property type="entry name" value="3-PHENYLPROPIONIC ACID TRANSPORTER-RELATED"/>
    <property type="match status" value="1"/>
</dbReference>
<feature type="transmembrane region" description="Helical" evidence="8">
    <location>
        <begin position="239"/>
        <end position="259"/>
    </location>
</feature>
<feature type="transmembrane region" description="Helical" evidence="8">
    <location>
        <begin position="170"/>
        <end position="191"/>
    </location>
</feature>
<organism evidence="10 11">
    <name type="scientific">Glacieibacterium arshaanense</name>
    <dbReference type="NCBI Taxonomy" id="2511025"/>
    <lineage>
        <taxon>Bacteria</taxon>
        <taxon>Pseudomonadati</taxon>
        <taxon>Pseudomonadota</taxon>
        <taxon>Alphaproteobacteria</taxon>
        <taxon>Sphingomonadales</taxon>
        <taxon>Sphingosinicellaceae</taxon>
        <taxon>Glacieibacterium</taxon>
    </lineage>
</organism>
<feature type="transmembrane region" description="Helical" evidence="8">
    <location>
        <begin position="110"/>
        <end position="128"/>
    </location>
</feature>
<protein>
    <recommendedName>
        <fullName evidence="9">Major facilitator superfamily associated domain-containing protein</fullName>
    </recommendedName>
</protein>
<evidence type="ECO:0000256" key="7">
    <source>
        <dbReference type="ARBA" id="ARBA00023136"/>
    </source>
</evidence>
<feature type="transmembrane region" description="Helical" evidence="8">
    <location>
        <begin position="332"/>
        <end position="352"/>
    </location>
</feature>
<evidence type="ECO:0000259" key="9">
    <source>
        <dbReference type="Pfam" id="PF12832"/>
    </source>
</evidence>
<keyword evidence="4" id="KW-0997">Cell inner membrane</keyword>
<comment type="caution">
    <text evidence="10">The sequence shown here is derived from an EMBL/GenBank/DDBJ whole genome shotgun (WGS) entry which is preliminary data.</text>
</comment>
<feature type="transmembrane region" description="Helical" evidence="8">
    <location>
        <begin position="373"/>
        <end position="394"/>
    </location>
</feature>
<feature type="domain" description="Major facilitator superfamily associated" evidence="9">
    <location>
        <begin position="52"/>
        <end position="396"/>
    </location>
</feature>